<name>L0K9S8_HALHC</name>
<feature type="domain" description="GGDEF" evidence="4">
    <location>
        <begin position="170"/>
        <end position="301"/>
    </location>
</feature>
<proteinExistence type="predicted"/>
<dbReference type="AlphaFoldDB" id="L0K9S8"/>
<feature type="transmembrane region" description="Helical" evidence="1">
    <location>
        <begin position="12"/>
        <end position="34"/>
    </location>
</feature>
<dbReference type="RefSeq" id="WP_015326568.1">
    <property type="nucleotide sequence ID" value="NC_019978.1"/>
</dbReference>
<organism evidence="5 6">
    <name type="scientific">Halobacteroides halobius (strain ATCC 35273 / DSM 5150 / MD-1)</name>
    <dbReference type="NCBI Taxonomy" id="748449"/>
    <lineage>
        <taxon>Bacteria</taxon>
        <taxon>Bacillati</taxon>
        <taxon>Bacillota</taxon>
        <taxon>Clostridia</taxon>
        <taxon>Halanaerobiales</taxon>
        <taxon>Halobacteroidaceae</taxon>
        <taxon>Halobacteroides</taxon>
    </lineage>
</organism>
<dbReference type="GO" id="GO:0016020">
    <property type="term" value="C:membrane"/>
    <property type="evidence" value="ECO:0007669"/>
    <property type="project" value="InterPro"/>
</dbReference>
<dbReference type="Gene3D" id="3.20.20.450">
    <property type="entry name" value="EAL domain"/>
    <property type="match status" value="1"/>
</dbReference>
<dbReference type="CDD" id="cd01948">
    <property type="entry name" value="EAL"/>
    <property type="match status" value="1"/>
</dbReference>
<dbReference type="Pfam" id="PF00563">
    <property type="entry name" value="EAL"/>
    <property type="match status" value="1"/>
</dbReference>
<dbReference type="InterPro" id="IPR035919">
    <property type="entry name" value="EAL_sf"/>
</dbReference>
<dbReference type="Pfam" id="PF00990">
    <property type="entry name" value="GGDEF"/>
    <property type="match status" value="1"/>
</dbReference>
<dbReference type="STRING" id="748449.Halha_0877"/>
<dbReference type="CDD" id="cd01949">
    <property type="entry name" value="GGDEF"/>
    <property type="match status" value="1"/>
</dbReference>
<dbReference type="SMART" id="SM00304">
    <property type="entry name" value="HAMP"/>
    <property type="match status" value="1"/>
</dbReference>
<dbReference type="InterPro" id="IPR001633">
    <property type="entry name" value="EAL_dom"/>
</dbReference>
<dbReference type="PROSITE" id="PS50885">
    <property type="entry name" value="HAMP"/>
    <property type="match status" value="1"/>
</dbReference>
<dbReference type="OrthoDB" id="9762141at2"/>
<dbReference type="SMART" id="SM00267">
    <property type="entry name" value="GGDEF"/>
    <property type="match status" value="1"/>
</dbReference>
<dbReference type="PROSITE" id="PS50887">
    <property type="entry name" value="GGDEF"/>
    <property type="match status" value="1"/>
</dbReference>
<evidence type="ECO:0000259" key="4">
    <source>
        <dbReference type="PROSITE" id="PS50887"/>
    </source>
</evidence>
<dbReference type="CDD" id="cd06225">
    <property type="entry name" value="HAMP"/>
    <property type="match status" value="1"/>
</dbReference>
<dbReference type="SUPFAM" id="SSF141868">
    <property type="entry name" value="EAL domain-like"/>
    <property type="match status" value="1"/>
</dbReference>
<evidence type="ECO:0000259" key="2">
    <source>
        <dbReference type="PROSITE" id="PS50883"/>
    </source>
</evidence>
<dbReference type="InterPro" id="IPR050706">
    <property type="entry name" value="Cyclic-di-GMP_PDE-like"/>
</dbReference>
<feature type="transmembrane region" description="Helical" evidence="1">
    <location>
        <begin position="69"/>
        <end position="88"/>
    </location>
</feature>
<dbReference type="Proteomes" id="UP000010880">
    <property type="component" value="Chromosome"/>
</dbReference>
<feature type="domain" description="HAMP" evidence="3">
    <location>
        <begin position="89"/>
        <end position="142"/>
    </location>
</feature>
<dbReference type="Gene3D" id="3.30.70.270">
    <property type="match status" value="1"/>
</dbReference>
<keyword evidence="1" id="KW-0472">Membrane</keyword>
<dbReference type="KEGG" id="hhl:Halha_0877"/>
<keyword evidence="1" id="KW-1133">Transmembrane helix</keyword>
<dbReference type="Pfam" id="PF00672">
    <property type="entry name" value="HAMP"/>
    <property type="match status" value="1"/>
</dbReference>
<dbReference type="NCBIfam" id="TIGR00254">
    <property type="entry name" value="GGDEF"/>
    <property type="match status" value="1"/>
</dbReference>
<evidence type="ECO:0000256" key="1">
    <source>
        <dbReference type="SAM" id="Phobius"/>
    </source>
</evidence>
<dbReference type="SUPFAM" id="SSF158472">
    <property type="entry name" value="HAMP domain-like"/>
    <property type="match status" value="1"/>
</dbReference>
<keyword evidence="6" id="KW-1185">Reference proteome</keyword>
<protein>
    <submittedName>
        <fullName evidence="5">Diguanylate cyclase (GGDEF) domain-containing protein</fullName>
    </submittedName>
</protein>
<dbReference type="PANTHER" id="PTHR33121:SF70">
    <property type="entry name" value="SIGNALING PROTEIN YKOW"/>
    <property type="match status" value="1"/>
</dbReference>
<dbReference type="GO" id="GO:0071111">
    <property type="term" value="F:cyclic-guanylate-specific phosphodiesterase activity"/>
    <property type="evidence" value="ECO:0007669"/>
    <property type="project" value="InterPro"/>
</dbReference>
<dbReference type="Gene3D" id="6.10.340.10">
    <property type="match status" value="1"/>
</dbReference>
<keyword evidence="1" id="KW-0812">Transmembrane</keyword>
<dbReference type="InterPro" id="IPR029787">
    <property type="entry name" value="Nucleotide_cyclase"/>
</dbReference>
<dbReference type="InterPro" id="IPR003660">
    <property type="entry name" value="HAMP_dom"/>
</dbReference>
<feature type="domain" description="EAL" evidence="2">
    <location>
        <begin position="310"/>
        <end position="564"/>
    </location>
</feature>
<dbReference type="PROSITE" id="PS50883">
    <property type="entry name" value="EAL"/>
    <property type="match status" value="1"/>
</dbReference>
<dbReference type="PANTHER" id="PTHR33121">
    <property type="entry name" value="CYCLIC DI-GMP PHOSPHODIESTERASE PDEF"/>
    <property type="match status" value="1"/>
</dbReference>
<dbReference type="eggNOG" id="COG5001">
    <property type="taxonomic scope" value="Bacteria"/>
</dbReference>
<gene>
    <name evidence="5" type="ordered locus">Halha_0877</name>
</gene>
<dbReference type="InterPro" id="IPR000160">
    <property type="entry name" value="GGDEF_dom"/>
</dbReference>
<dbReference type="EMBL" id="CP003359">
    <property type="protein sequence ID" value="AGB40843.1"/>
    <property type="molecule type" value="Genomic_DNA"/>
</dbReference>
<accession>L0K9S8</accession>
<evidence type="ECO:0000259" key="3">
    <source>
        <dbReference type="PROSITE" id="PS50885"/>
    </source>
</evidence>
<dbReference type="SMART" id="SM00052">
    <property type="entry name" value="EAL"/>
    <property type="match status" value="1"/>
</dbReference>
<dbReference type="SUPFAM" id="SSF55073">
    <property type="entry name" value="Nucleotide cyclase"/>
    <property type="match status" value="1"/>
</dbReference>
<evidence type="ECO:0000313" key="6">
    <source>
        <dbReference type="Proteomes" id="UP000010880"/>
    </source>
</evidence>
<dbReference type="HOGENOM" id="CLU_000445_70_50_9"/>
<dbReference type="InterPro" id="IPR043128">
    <property type="entry name" value="Rev_trsase/Diguanyl_cyclase"/>
</dbReference>
<dbReference type="FunFam" id="3.20.20.450:FF:000001">
    <property type="entry name" value="Cyclic di-GMP phosphodiesterase yahA"/>
    <property type="match status" value="1"/>
</dbReference>
<evidence type="ECO:0000313" key="5">
    <source>
        <dbReference type="EMBL" id="AGB40843.1"/>
    </source>
</evidence>
<dbReference type="GO" id="GO:0007165">
    <property type="term" value="P:signal transduction"/>
    <property type="evidence" value="ECO:0007669"/>
    <property type="project" value="InterPro"/>
</dbReference>
<sequence>MKLYLDIKTKIFLLILVFNLVLIVALISLSLTLFNQAFTQFAVESQAIKETSQASNHLRDTLNLVNKQLIVIGLIALIIAMILSYIIAKKFADPLKKLKNIFIKGAQGDLSVRASIIKSSSEIKEVADSFNQMMDRISELTYRDLLTGVLNFSYFQDKLSLALDNLESDEKLVLFTIGIDDFKTINDNYGYHTGDKIIKKLANRLIRSLDDNVVARHGDEFFLYFTESTKRSQIINLGREILDRINQPYEIEGMIIYITASLGIAIYPQAGTTNQILIKHASMAMHLVKNRSEQKMEIYSANMEEKLSKRLKLEAKLQEGLEKEHFLLHYQPLFNSKAEEIVGVEALIRWQEPGVGMISPGKFIPIAERNGMIVKIGDWVLKRACKQLKKWHQLGYEDIYISINIAPQQFSDDDFVHKVESILLETKLDPSYLELEITERATMKNIEHTINMLGQLRELGVKIAIDDFGTGYSSLSYLKEFAITKLKIDKSFVMDLTTNSKNLAITETIIMMAHNLNLEVTAEGVENNGQLERLKEQGCDTLQGYFLSLPLPENDLLKLLKIKK</sequence>
<reference evidence="6" key="1">
    <citation type="submission" date="2012-02" db="EMBL/GenBank/DDBJ databases">
        <title>The complete genome of Halobacteroides halobius DSM 5150.</title>
        <authorList>
            <person name="Lucas S."/>
            <person name="Copeland A."/>
            <person name="Lapidus A."/>
            <person name="Glavina del Rio T."/>
            <person name="Dalin E."/>
            <person name="Tice H."/>
            <person name="Bruce D."/>
            <person name="Goodwin L."/>
            <person name="Pitluck S."/>
            <person name="Peters L."/>
            <person name="Mikhailova N."/>
            <person name="Gu W."/>
            <person name="Kyrpides N."/>
            <person name="Mavromatis K."/>
            <person name="Ivanova N."/>
            <person name="Brettin T."/>
            <person name="Detter J.C."/>
            <person name="Han C."/>
            <person name="Larimer F."/>
            <person name="Land M."/>
            <person name="Hauser L."/>
            <person name="Markowitz V."/>
            <person name="Cheng J.-F."/>
            <person name="Hugenholtz P."/>
            <person name="Woyke T."/>
            <person name="Wu D."/>
            <person name="Tindall B."/>
            <person name="Pomrenke H."/>
            <person name="Brambilla E."/>
            <person name="Klenk H.-P."/>
            <person name="Eisen J.A."/>
        </authorList>
    </citation>
    <scope>NUCLEOTIDE SEQUENCE [LARGE SCALE GENOMIC DNA]</scope>
    <source>
        <strain evidence="6">ATCC 35273 / DSM 5150 / MD-1</strain>
    </source>
</reference>